<feature type="transmembrane region" description="Helical" evidence="2">
    <location>
        <begin position="49"/>
        <end position="74"/>
    </location>
</feature>
<keyword evidence="1" id="KW-0175">Coiled coil</keyword>
<feature type="transmembrane region" description="Helical" evidence="2">
    <location>
        <begin position="111"/>
        <end position="134"/>
    </location>
</feature>
<keyword evidence="2" id="KW-1133">Transmembrane helix</keyword>
<feature type="transmembrane region" description="Helical" evidence="2">
    <location>
        <begin position="12"/>
        <end position="37"/>
    </location>
</feature>
<dbReference type="eggNOG" id="COG2304">
    <property type="taxonomic scope" value="Bacteria"/>
</dbReference>
<dbReference type="PROSITE" id="PS51468">
    <property type="entry name" value="VIT"/>
    <property type="match status" value="1"/>
</dbReference>
<feature type="domain" description="VIT" evidence="3">
    <location>
        <begin position="391"/>
        <end position="522"/>
    </location>
</feature>
<protein>
    <recommendedName>
        <fullName evidence="3">VIT domain-containing protein</fullName>
    </recommendedName>
</protein>
<feature type="transmembrane region" description="Helical" evidence="2">
    <location>
        <begin position="238"/>
        <end position="256"/>
    </location>
</feature>
<dbReference type="RefSeq" id="WP_011400191.1">
    <property type="nucleotide sequence ID" value="NC_007645.1"/>
</dbReference>
<feature type="coiled-coil region" evidence="1">
    <location>
        <begin position="858"/>
        <end position="885"/>
    </location>
</feature>
<dbReference type="NCBIfam" id="TIGR02595">
    <property type="entry name" value="PEP_CTERM"/>
    <property type="match status" value="1"/>
</dbReference>
<dbReference type="AlphaFoldDB" id="Q2S885"/>
<keyword evidence="2" id="KW-0472">Membrane</keyword>
<keyword evidence="2" id="KW-0812">Transmembrane</keyword>
<dbReference type="STRING" id="349521.HCH_06498"/>
<accession>Q2S885</accession>
<evidence type="ECO:0000313" key="5">
    <source>
        <dbReference type="Proteomes" id="UP000000238"/>
    </source>
</evidence>
<dbReference type="InterPro" id="IPR013694">
    <property type="entry name" value="VIT"/>
</dbReference>
<gene>
    <name evidence="4" type="ordered locus">HCH_06498</name>
</gene>
<dbReference type="InterPro" id="IPR013424">
    <property type="entry name" value="Ice-binding_C"/>
</dbReference>
<dbReference type="KEGG" id="hch:HCH_06498"/>
<evidence type="ECO:0000256" key="2">
    <source>
        <dbReference type="SAM" id="Phobius"/>
    </source>
</evidence>
<dbReference type="NCBIfam" id="TIGR02921">
    <property type="entry name" value="PEP_integral"/>
    <property type="match status" value="1"/>
</dbReference>
<reference evidence="4 5" key="1">
    <citation type="journal article" date="2005" name="Nucleic Acids Res.">
        <title>Genomic blueprint of Hahella chejuensis, a marine microbe producing an algicidal agent.</title>
        <authorList>
            <person name="Jeong H."/>
            <person name="Yim J.H."/>
            <person name="Lee C."/>
            <person name="Choi S.-H."/>
            <person name="Park Y.K."/>
            <person name="Yoon S.H."/>
            <person name="Hur C.-G."/>
            <person name="Kang H.-Y."/>
            <person name="Kim D."/>
            <person name="Lee H.H."/>
            <person name="Park K.H."/>
            <person name="Park S.-H."/>
            <person name="Park H.-S."/>
            <person name="Lee H.K."/>
            <person name="Oh T.K."/>
            <person name="Kim J.F."/>
        </authorList>
    </citation>
    <scope>NUCLEOTIDE SEQUENCE [LARGE SCALE GENOMIC DNA]</scope>
    <source>
        <strain evidence="4 5">KCTC 2396</strain>
    </source>
</reference>
<sequence length="932" mass="104811">MENKKLPGWLAVCCYLLFWFWNLTYAVLTGVLIVPFFTLPAISGAFIGLHSWMTAVFSILLVAIPALCIGLGLTRFRKNPTALIKLFYGVEMPIIFIMLSTLFLLRELNPGVTHVLINILIALFAYLACLWGGVNTRFPMWLRLSLAMTMLLTGLYCALLLAQFFIPATAGFFELLGEIELRHLGDIFNYLLFLVALICGLSTCVVFLALPFVLTFLYIREFLREWRIADASLGRAKAGAVAAGILALNALLFAVLNQQPQQETFERMAFLDQRFQPGETIPSIPREEHDALRKGLINAYLAPYRYLSTTERNGAVFNAYLGAFDSADHSLAKGSQAIFNFLATPFLYDGAYFREDKERAARYYRAFFDQPIEKGEPEAILHAIQATFDQGQPVAGLLDVLNRYVLITNMAITVEPQGDNARIRIVQTLENQTYNNHEVTFHFSLPEEAALTGLWLSDDAKDLDKFAYALAPRGAAQQVYNDEVQQRIDPSLLEQVGPRQYRLRAFPVPPRRANYNRSMGLLLGTDYEVDPMYLTFEYKTTINDQGAWPLPQLLEKRNAYWSDQTQRTLNDQPLQTEKDAWLPITAQMSAAAPRKQHDAVVAGQRVRAVPRTGADAQWDIQKSTTPYAILIDGSYSMGEQAGNVTTALKQLQQLDVAHEIFLCRERCQSITAPPSADEFYGDSLPMNQLAAWRRKVKQNYDAVVLLTDAGSYELESQFTLKADQMPPVWLVHLGETLAYAYHDKTLDLLKQSHGGVALSLQEAIAAHQFRQKRATDTGLFAVTQHYLWYAEAGADAEAVLSNAKTEADFFSAIAARRWLEYLAQTRDVSDVKVLDELHAIAKAEHLVTDYSSMIVLVEERQKKALEEAEQKADRFDREVETGQETFSAPMDMFSASPVPEPEEWILLGLAGLMLGFAVLNRKRRLAMQPACI</sequence>
<feature type="transmembrane region" description="Helical" evidence="2">
    <location>
        <begin position="86"/>
        <end position="105"/>
    </location>
</feature>
<feature type="transmembrane region" description="Helical" evidence="2">
    <location>
        <begin position="190"/>
        <end position="217"/>
    </location>
</feature>
<feature type="transmembrane region" description="Helical" evidence="2">
    <location>
        <begin position="146"/>
        <end position="170"/>
    </location>
</feature>
<name>Q2S885_HAHCH</name>
<dbReference type="Proteomes" id="UP000000238">
    <property type="component" value="Chromosome"/>
</dbReference>
<dbReference type="EMBL" id="CP000155">
    <property type="protein sequence ID" value="ABC33139.1"/>
    <property type="molecule type" value="Genomic_DNA"/>
</dbReference>
<organism evidence="4 5">
    <name type="scientific">Hahella chejuensis (strain KCTC 2396)</name>
    <dbReference type="NCBI Taxonomy" id="349521"/>
    <lineage>
        <taxon>Bacteria</taxon>
        <taxon>Pseudomonadati</taxon>
        <taxon>Pseudomonadota</taxon>
        <taxon>Gammaproteobacteria</taxon>
        <taxon>Oceanospirillales</taxon>
        <taxon>Hahellaceae</taxon>
        <taxon>Hahella</taxon>
    </lineage>
</organism>
<dbReference type="OrthoDB" id="7067067at2"/>
<evidence type="ECO:0000259" key="3">
    <source>
        <dbReference type="PROSITE" id="PS51468"/>
    </source>
</evidence>
<keyword evidence="5" id="KW-1185">Reference proteome</keyword>
<dbReference type="HOGENOM" id="CLU_306494_0_0_6"/>
<dbReference type="Pfam" id="PF08487">
    <property type="entry name" value="VIT"/>
    <property type="match status" value="1"/>
</dbReference>
<dbReference type="InterPro" id="IPR014270">
    <property type="entry name" value="PEP-CTERM_IMP"/>
</dbReference>
<evidence type="ECO:0000313" key="4">
    <source>
        <dbReference type="EMBL" id="ABC33139.1"/>
    </source>
</evidence>
<evidence type="ECO:0000256" key="1">
    <source>
        <dbReference type="SAM" id="Coils"/>
    </source>
</evidence>
<proteinExistence type="predicted"/>